<keyword evidence="1" id="KW-1133">Transmembrane helix</keyword>
<accession>A0A1G2HRV2</accession>
<keyword evidence="1" id="KW-0812">Transmembrane</keyword>
<reference evidence="2 3" key="1">
    <citation type="journal article" date="2016" name="Nat. Commun.">
        <title>Thousands of microbial genomes shed light on interconnected biogeochemical processes in an aquifer system.</title>
        <authorList>
            <person name="Anantharaman K."/>
            <person name="Brown C.T."/>
            <person name="Hug L.A."/>
            <person name="Sharon I."/>
            <person name="Castelle C.J."/>
            <person name="Probst A.J."/>
            <person name="Thomas B.C."/>
            <person name="Singh A."/>
            <person name="Wilkins M.J."/>
            <person name="Karaoz U."/>
            <person name="Brodie E.L."/>
            <person name="Williams K.H."/>
            <person name="Hubbard S.S."/>
            <person name="Banfield J.F."/>
        </authorList>
    </citation>
    <scope>NUCLEOTIDE SEQUENCE [LARGE SCALE GENOMIC DNA]</scope>
</reference>
<gene>
    <name evidence="2" type="ORF">A3D34_01740</name>
</gene>
<proteinExistence type="predicted"/>
<protein>
    <recommendedName>
        <fullName evidence="4">PsbP C-terminal domain-containing protein</fullName>
    </recommendedName>
</protein>
<evidence type="ECO:0000313" key="3">
    <source>
        <dbReference type="Proteomes" id="UP000179183"/>
    </source>
</evidence>
<evidence type="ECO:0000256" key="1">
    <source>
        <dbReference type="SAM" id="Phobius"/>
    </source>
</evidence>
<sequence length="193" mass="22893">MDYNKKSIWKWILLYLVIGAIAYGLIYYFFFYKNGYSPQNYQSNSQTQTQNNDSEIASWKTYKNNEYGFEIKIPDSWLIKDNLENKVFFTTNELENKAQKNYENCQKGIYELCNTEFIGNVLEFKYNENYTWPSQLSKVTLNQIEWTKDIIGAISYSTKQKDVVYSFTIPDPFDDKTESLLIQILSTFKFTPK</sequence>
<dbReference type="EMBL" id="MHOQ01000047">
    <property type="protein sequence ID" value="OGZ65276.1"/>
    <property type="molecule type" value="Genomic_DNA"/>
</dbReference>
<name>A0A1G2HRV2_9BACT</name>
<organism evidence="2 3">
    <name type="scientific">Candidatus Staskawiczbacteria bacterium RIFCSPHIGHO2_02_FULL_33_16</name>
    <dbReference type="NCBI Taxonomy" id="1802204"/>
    <lineage>
        <taxon>Bacteria</taxon>
        <taxon>Candidatus Staskawicziibacteriota</taxon>
    </lineage>
</organism>
<evidence type="ECO:0008006" key="4">
    <source>
        <dbReference type="Google" id="ProtNLM"/>
    </source>
</evidence>
<dbReference type="Proteomes" id="UP000179183">
    <property type="component" value="Unassembled WGS sequence"/>
</dbReference>
<feature type="transmembrane region" description="Helical" evidence="1">
    <location>
        <begin position="12"/>
        <end position="32"/>
    </location>
</feature>
<comment type="caution">
    <text evidence="2">The sequence shown here is derived from an EMBL/GenBank/DDBJ whole genome shotgun (WGS) entry which is preliminary data.</text>
</comment>
<keyword evidence="1" id="KW-0472">Membrane</keyword>
<evidence type="ECO:0000313" key="2">
    <source>
        <dbReference type="EMBL" id="OGZ65276.1"/>
    </source>
</evidence>
<dbReference type="AlphaFoldDB" id="A0A1G2HRV2"/>